<reference evidence="2 3" key="1">
    <citation type="journal article" date="2015" name="Proc. Natl. Acad. Sci. U.S.A.">
        <title>The resurrection genome of Boea hygrometrica: A blueprint for survival of dehydration.</title>
        <authorList>
            <person name="Xiao L."/>
            <person name="Yang G."/>
            <person name="Zhang L."/>
            <person name="Yang X."/>
            <person name="Zhao S."/>
            <person name="Ji Z."/>
            <person name="Zhou Q."/>
            <person name="Hu M."/>
            <person name="Wang Y."/>
            <person name="Chen M."/>
            <person name="Xu Y."/>
            <person name="Jin H."/>
            <person name="Xiao X."/>
            <person name="Hu G."/>
            <person name="Bao F."/>
            <person name="Hu Y."/>
            <person name="Wan P."/>
            <person name="Li L."/>
            <person name="Deng X."/>
            <person name="Kuang T."/>
            <person name="Xiang C."/>
            <person name="Zhu J.K."/>
            <person name="Oliver M.J."/>
            <person name="He Y."/>
        </authorList>
    </citation>
    <scope>NUCLEOTIDE SEQUENCE [LARGE SCALE GENOMIC DNA]</scope>
    <source>
        <strain evidence="3">cv. XS01</strain>
    </source>
</reference>
<evidence type="ECO:0000256" key="1">
    <source>
        <dbReference type="SAM" id="MobiDB-lite"/>
    </source>
</evidence>
<gene>
    <name evidence="2" type="ORF">F511_16328</name>
</gene>
<evidence type="ECO:0000313" key="3">
    <source>
        <dbReference type="Proteomes" id="UP000250235"/>
    </source>
</evidence>
<name>A0A2Z7BUF7_9LAMI</name>
<dbReference type="AlphaFoldDB" id="A0A2Z7BUF7"/>
<dbReference type="EMBL" id="KV004000">
    <property type="protein sequence ID" value="KZV35877.1"/>
    <property type="molecule type" value="Genomic_DNA"/>
</dbReference>
<sequence>MKQHRYQRFQASLPLLVPESSATGYYSTDDTPEITWAEACIALIIGTTTATRDAKEQPVLAIEQLAQAHEEDQRAQEEERQAPEVEQPAEHQAQEGSIPSSPNNSSFSVHSTDTVGNNEELQVPYSSGLAIVHVVTSLESTVNMMRDDQTYMKYDANKEFHKKMDEVVSSVNTSQTAL</sequence>
<keyword evidence="3" id="KW-1185">Reference proteome</keyword>
<feature type="region of interest" description="Disordered" evidence="1">
    <location>
        <begin position="68"/>
        <end position="113"/>
    </location>
</feature>
<accession>A0A2Z7BUF7</accession>
<feature type="compositionally biased region" description="Low complexity" evidence="1">
    <location>
        <begin position="97"/>
        <end position="111"/>
    </location>
</feature>
<evidence type="ECO:0000313" key="2">
    <source>
        <dbReference type="EMBL" id="KZV35877.1"/>
    </source>
</evidence>
<organism evidence="2 3">
    <name type="scientific">Dorcoceras hygrometricum</name>
    <dbReference type="NCBI Taxonomy" id="472368"/>
    <lineage>
        <taxon>Eukaryota</taxon>
        <taxon>Viridiplantae</taxon>
        <taxon>Streptophyta</taxon>
        <taxon>Embryophyta</taxon>
        <taxon>Tracheophyta</taxon>
        <taxon>Spermatophyta</taxon>
        <taxon>Magnoliopsida</taxon>
        <taxon>eudicotyledons</taxon>
        <taxon>Gunneridae</taxon>
        <taxon>Pentapetalae</taxon>
        <taxon>asterids</taxon>
        <taxon>lamiids</taxon>
        <taxon>Lamiales</taxon>
        <taxon>Gesneriaceae</taxon>
        <taxon>Didymocarpoideae</taxon>
        <taxon>Trichosporeae</taxon>
        <taxon>Loxocarpinae</taxon>
        <taxon>Dorcoceras</taxon>
    </lineage>
</organism>
<dbReference type="Proteomes" id="UP000250235">
    <property type="component" value="Unassembled WGS sequence"/>
</dbReference>
<feature type="compositionally biased region" description="Basic and acidic residues" evidence="1">
    <location>
        <begin position="68"/>
        <end position="93"/>
    </location>
</feature>
<proteinExistence type="predicted"/>
<protein>
    <submittedName>
        <fullName evidence="2">Uncharacterized protein</fullName>
    </submittedName>
</protein>